<evidence type="ECO:0000256" key="1">
    <source>
        <dbReference type="ARBA" id="ARBA00006611"/>
    </source>
</evidence>
<dbReference type="InterPro" id="IPR001482">
    <property type="entry name" value="T2SS/T4SS_dom"/>
</dbReference>
<evidence type="ECO:0000313" key="7">
    <source>
        <dbReference type="Proteomes" id="UP000007382"/>
    </source>
</evidence>
<feature type="compositionally biased region" description="Low complexity" evidence="4">
    <location>
        <begin position="93"/>
        <end position="107"/>
    </location>
</feature>
<dbReference type="GO" id="GO:0016887">
    <property type="term" value="F:ATP hydrolysis activity"/>
    <property type="evidence" value="ECO:0007669"/>
    <property type="project" value="TreeGrafter"/>
</dbReference>
<dbReference type="PANTHER" id="PTHR30258">
    <property type="entry name" value="TYPE II SECRETION SYSTEM PROTEIN GSPE-RELATED"/>
    <property type="match status" value="1"/>
</dbReference>
<dbReference type="KEGG" id="lfc:LFE_0586"/>
<keyword evidence="3" id="KW-0067">ATP-binding</keyword>
<reference evidence="6 7" key="1">
    <citation type="journal article" date="2012" name="J. Bacteriol.">
        <title>Complete Genome Sequence of Leptospirillum ferrooxidans Strain C2-3, Isolated from a Fresh Volcanic Ash Deposit on the Island of Miyake, Japan.</title>
        <authorList>
            <person name="Fujimura R."/>
            <person name="Sato Y."/>
            <person name="Nishizawa T."/>
            <person name="Oshima K."/>
            <person name="Kim S.-W."/>
            <person name="Hattori M."/>
            <person name="Kamijo T."/>
            <person name="Ohta H."/>
        </authorList>
    </citation>
    <scope>NUCLEOTIDE SEQUENCE [LARGE SCALE GENOMIC DNA]</scope>
    <source>
        <strain evidence="6 7">C2-3</strain>
    </source>
</reference>
<dbReference type="GO" id="GO:0005886">
    <property type="term" value="C:plasma membrane"/>
    <property type="evidence" value="ECO:0007669"/>
    <property type="project" value="TreeGrafter"/>
</dbReference>
<dbReference type="eggNOG" id="COG2804">
    <property type="taxonomic scope" value="Bacteria"/>
</dbReference>
<dbReference type="RefSeq" id="WP_014448794.1">
    <property type="nucleotide sequence ID" value="NC_017094.1"/>
</dbReference>
<reference evidence="7" key="2">
    <citation type="submission" date="2012-03" db="EMBL/GenBank/DDBJ databases">
        <title>The complete genome sequence of the pioneer microbe on fresh volcanic deposit, Leptospirillum ferrooxidans strain C2-3.</title>
        <authorList>
            <person name="Fujimura R."/>
            <person name="Sato Y."/>
            <person name="Nishizawa T."/>
            <person name="Nanba K."/>
            <person name="Oshima K."/>
            <person name="Hattori M."/>
            <person name="Kamijo T."/>
            <person name="Ohta H."/>
        </authorList>
    </citation>
    <scope>NUCLEOTIDE SEQUENCE [LARGE SCALE GENOMIC DNA]</scope>
    <source>
        <strain evidence="7">C2-3</strain>
    </source>
</reference>
<dbReference type="Pfam" id="PF00437">
    <property type="entry name" value="T2SSE"/>
    <property type="match status" value="1"/>
</dbReference>
<evidence type="ECO:0000256" key="2">
    <source>
        <dbReference type="ARBA" id="ARBA00022741"/>
    </source>
</evidence>
<dbReference type="PATRIC" id="fig|1162668.3.peg.687"/>
<evidence type="ECO:0000259" key="5">
    <source>
        <dbReference type="Pfam" id="PF00437"/>
    </source>
</evidence>
<dbReference type="Gene3D" id="3.30.450.90">
    <property type="match status" value="1"/>
</dbReference>
<feature type="region of interest" description="Disordered" evidence="4">
    <location>
        <begin position="93"/>
        <end position="119"/>
    </location>
</feature>
<dbReference type="EMBL" id="AP012342">
    <property type="protein sequence ID" value="BAM06302.1"/>
    <property type="molecule type" value="Genomic_DNA"/>
</dbReference>
<dbReference type="CDD" id="cd01129">
    <property type="entry name" value="PulE-GspE-like"/>
    <property type="match status" value="1"/>
</dbReference>
<feature type="domain" description="Bacterial type II secretion system protein E" evidence="5">
    <location>
        <begin position="388"/>
        <end position="788"/>
    </location>
</feature>
<dbReference type="GO" id="GO:0005524">
    <property type="term" value="F:ATP binding"/>
    <property type="evidence" value="ECO:0007669"/>
    <property type="project" value="UniProtKB-KW"/>
</dbReference>
<keyword evidence="7" id="KW-1185">Reference proteome</keyword>
<protein>
    <submittedName>
        <fullName evidence="6">Putative type II/IV secretion system protein</fullName>
    </submittedName>
</protein>
<evidence type="ECO:0000256" key="4">
    <source>
        <dbReference type="SAM" id="MobiDB-lite"/>
    </source>
</evidence>
<dbReference type="Gene3D" id="3.40.50.300">
    <property type="entry name" value="P-loop containing nucleotide triphosphate hydrolases"/>
    <property type="match status" value="1"/>
</dbReference>
<dbReference type="SUPFAM" id="SSF52540">
    <property type="entry name" value="P-loop containing nucleoside triphosphate hydrolases"/>
    <property type="match status" value="1"/>
</dbReference>
<sequence>MKVFELPHHLPVEVVSEPDGDLPAPSSLLEGLVGMGNGQLFALKEFKGRADVDAYIARFSEYLETSGKGGERMVFWVEKPIFANVLSKLRELPGPSSPSSNLLPDPSNMEQSPETSLPDEVFSEKDGIPIPESLSKKVVAMEDGQIVASEDLRGSSDFALFVGQTSMRMEARGTIGQFRISYVPNRKIRDLLAKRLRECEEEDYSHLLGEMGLLSINTEEEARKPAESLEKETSKKYSGEKCAPGIPLIKDSAGGSPSRSLATDVGKGISEVLEEKKESINSREGDTECLSVPSGGTIPDFRAPEDIASMVLLFLDGRFYVSREHKTNQHVNYYCRHFVPELWPKIFGDKPVPKPQYVPYEHLRKIRLENLPSESVADGYKAEGDEARKIMEIIRDAIARKASDIHLRIERDRTRILLRIHGWLKPVQTLTHDEGERLARIVYNTMLDSSGRDNMFSDKKPQDGQFRQDYLPRGTFNIREFHAPTGGTGLGTITMVLRLQYGSGTATASAQDIDTLGYGADHLAQLRYLMGLSYGIVLFSGPMGSGKSTSMASVLSIVLSMNPLEEGRGLHLATLEDPPEYVIPTASQIAVPGGLFSEVLGRIMRFDANLLMIGEIRDESTAEKAVEGAMSGHVVYSTVHANDVLSIPRRLDGLKVRRDLLCDPTIFRGMICQRLVPLLCPDCKLSWEKAEKAGILRPDLLKRLEDVSVDSEEAFFHRAGGCDTCNGQGITGRTIVAEILIPDQEILDLVAGGRMTDAWRYFSEKLEGRTMMDHALEKIRMGAVDPRDVEARLGWIHKGSLDSRTIREIIGGLS</sequence>
<dbReference type="OrthoDB" id="5790493at2"/>
<dbReference type="PANTHER" id="PTHR30258:SF3">
    <property type="entry name" value="SLL1921 PROTEIN"/>
    <property type="match status" value="1"/>
</dbReference>
<dbReference type="Proteomes" id="UP000007382">
    <property type="component" value="Chromosome"/>
</dbReference>
<organism evidence="6 7">
    <name type="scientific">Leptospirillum ferrooxidans (strain C2-3)</name>
    <dbReference type="NCBI Taxonomy" id="1162668"/>
    <lineage>
        <taxon>Bacteria</taxon>
        <taxon>Pseudomonadati</taxon>
        <taxon>Nitrospirota</taxon>
        <taxon>Nitrospiria</taxon>
        <taxon>Nitrospirales</taxon>
        <taxon>Nitrospiraceae</taxon>
        <taxon>Leptospirillum</taxon>
    </lineage>
</organism>
<name>I0IM03_LEPFC</name>
<comment type="similarity">
    <text evidence="1">Belongs to the GSP E family.</text>
</comment>
<keyword evidence="2" id="KW-0547">Nucleotide-binding</keyword>
<dbReference type="HOGENOM" id="CLU_343159_0_0_0"/>
<evidence type="ECO:0000313" key="6">
    <source>
        <dbReference type="EMBL" id="BAM06302.1"/>
    </source>
</evidence>
<dbReference type="InterPro" id="IPR027417">
    <property type="entry name" value="P-loop_NTPase"/>
</dbReference>
<dbReference type="STRING" id="1162668.LFE_0586"/>
<proteinExistence type="inferred from homology"/>
<gene>
    <name evidence="6" type="ordered locus">LFE_0586</name>
</gene>
<dbReference type="AlphaFoldDB" id="I0IM03"/>
<evidence type="ECO:0000256" key="3">
    <source>
        <dbReference type="ARBA" id="ARBA00022840"/>
    </source>
</evidence>
<accession>I0IM03</accession>